<dbReference type="KEGG" id="gsn:YC6258_00187"/>
<protein>
    <submittedName>
        <fullName evidence="2">Uncharacterized protein</fullName>
    </submittedName>
</protein>
<evidence type="ECO:0000313" key="1">
    <source>
        <dbReference type="EMBL" id="AJQ92239.1"/>
    </source>
</evidence>
<evidence type="ECO:0000313" key="3">
    <source>
        <dbReference type="Proteomes" id="UP000032266"/>
    </source>
</evidence>
<name>A0A0C5VZH4_9GAMM</name>
<dbReference type="HOGENOM" id="CLU_1793776_0_0_6"/>
<organism evidence="2 3">
    <name type="scientific">Gynuella sunshinyii YC6258</name>
    <dbReference type="NCBI Taxonomy" id="1445510"/>
    <lineage>
        <taxon>Bacteria</taxon>
        <taxon>Pseudomonadati</taxon>
        <taxon>Pseudomonadota</taxon>
        <taxon>Gammaproteobacteria</taxon>
        <taxon>Oceanospirillales</taxon>
        <taxon>Saccharospirillaceae</taxon>
        <taxon>Gynuella</taxon>
    </lineage>
</organism>
<dbReference type="STRING" id="1445510.YC6258_00187"/>
<evidence type="ECO:0000313" key="2">
    <source>
        <dbReference type="EMBL" id="AJQ95814.1"/>
    </source>
</evidence>
<dbReference type="EMBL" id="CP007142">
    <property type="protein sequence ID" value="AJQ92239.1"/>
    <property type="molecule type" value="Genomic_DNA"/>
</dbReference>
<keyword evidence="3" id="KW-1185">Reference proteome</keyword>
<dbReference type="RefSeq" id="WP_044615363.1">
    <property type="nucleotide sequence ID" value="NZ_CP007142.1"/>
</dbReference>
<reference evidence="2 3" key="1">
    <citation type="submission" date="2014-01" db="EMBL/GenBank/DDBJ databases">
        <title>Full genme sequencing of cellulolytic bacterium Gynuella sunshinyii YC6258T gen. nov., sp. nov.</title>
        <authorList>
            <person name="Khan H."/>
            <person name="Chung E.J."/>
            <person name="Chung Y.R."/>
        </authorList>
    </citation>
    <scope>NUCLEOTIDE SEQUENCE [LARGE SCALE GENOMIC DNA]</scope>
    <source>
        <strain evidence="2 3">YC6258</strain>
    </source>
</reference>
<proteinExistence type="predicted"/>
<sequence length="144" mass="15284">MNPMELGDAAALDAMATALEAEGVASAKEGAEQAHKDFQDFEKNNGAGFPYQPAVASALKNFLGMGSFKISQGRGQHWLLEEKEAEQMGIAIAQCVDAYMPDTNSPFTNMVMVCGMAIGPRLALDMMHSKRGQQAQGGAGESNQ</sequence>
<dbReference type="KEGG" id="gsn:YC6258_03778"/>
<dbReference type="OrthoDB" id="9902855at2"/>
<dbReference type="Proteomes" id="UP000032266">
    <property type="component" value="Chromosome"/>
</dbReference>
<gene>
    <name evidence="1" type="ORF">YC6258_00187</name>
    <name evidence="2" type="ORF">YC6258_03778</name>
</gene>
<dbReference type="AlphaFoldDB" id="A0A0C5VZH4"/>
<accession>A0A0C5VZH4</accession>
<dbReference type="EMBL" id="CP007142">
    <property type="protein sequence ID" value="AJQ95814.1"/>
    <property type="molecule type" value="Genomic_DNA"/>
</dbReference>